<dbReference type="EMBL" id="CP008849">
    <property type="protein sequence ID" value="AIF99258.1"/>
    <property type="molecule type" value="Genomic_DNA"/>
</dbReference>
<dbReference type="InterPro" id="IPR039104">
    <property type="entry name" value="6PGL"/>
</dbReference>
<dbReference type="PANTHER" id="PTHR11054">
    <property type="entry name" value="6-PHOSPHOGLUCONOLACTONASE"/>
    <property type="match status" value="1"/>
</dbReference>
<dbReference type="SUPFAM" id="SSF100950">
    <property type="entry name" value="NagB/RpiA/CoA transferase-like"/>
    <property type="match status" value="1"/>
</dbReference>
<evidence type="ECO:0000256" key="2">
    <source>
        <dbReference type="ARBA" id="ARBA00002681"/>
    </source>
</evidence>
<dbReference type="InterPro" id="IPR037171">
    <property type="entry name" value="NagB/RpiA_transferase-like"/>
</dbReference>
<reference evidence="10 12" key="2">
    <citation type="journal article" date="2018" name="Nat. Biotechnol.">
        <title>A standardized bacterial taxonomy based on genome phylogeny substantially revises the tree of life.</title>
        <authorList>
            <person name="Parks D.H."/>
            <person name="Chuvochina M."/>
            <person name="Waite D.W."/>
            <person name="Rinke C."/>
            <person name="Skarshewski A."/>
            <person name="Chaumeil P.A."/>
            <person name="Hugenholtz P."/>
        </authorList>
    </citation>
    <scope>NUCLEOTIDE SEQUENCE [LARGE SCALE GENOMIC DNA]</scope>
    <source>
        <strain evidence="10">UBA11978</strain>
    </source>
</reference>
<dbReference type="Proteomes" id="UP000056090">
    <property type="component" value="Chromosome"/>
</dbReference>
<evidence type="ECO:0000256" key="3">
    <source>
        <dbReference type="ARBA" id="ARBA00004961"/>
    </source>
</evidence>
<protein>
    <recommendedName>
        <fullName evidence="6 7">6-phosphogluconolactonase</fullName>
        <shortName evidence="7">6PGL</shortName>
        <ecNumber evidence="5 7">3.1.1.31</ecNumber>
    </recommendedName>
</protein>
<evidence type="ECO:0000256" key="4">
    <source>
        <dbReference type="ARBA" id="ARBA00010662"/>
    </source>
</evidence>
<dbReference type="CDD" id="cd01400">
    <property type="entry name" value="6PGL"/>
    <property type="match status" value="1"/>
</dbReference>
<dbReference type="PANTHER" id="PTHR11054:SF0">
    <property type="entry name" value="6-PHOSPHOGLUCONOLACTONASE"/>
    <property type="match status" value="1"/>
</dbReference>
<dbReference type="RefSeq" id="WP_044057364.1">
    <property type="nucleotide sequence ID" value="NZ_CAJXAX010000001.1"/>
</dbReference>
<evidence type="ECO:0000256" key="6">
    <source>
        <dbReference type="ARBA" id="ARBA00020337"/>
    </source>
</evidence>
<comment type="pathway">
    <text evidence="3 7">Carbohydrate degradation; pentose phosphate pathway; D-ribulose 5-phosphate from D-glucose 6-phosphate (oxidative stage): step 2/3.</text>
</comment>
<dbReference type="AlphaFoldDB" id="A0A075P0C1"/>
<feature type="domain" description="Glucosamine/galactosamine-6-phosphate isomerase" evidence="8">
    <location>
        <begin position="10"/>
        <end position="222"/>
    </location>
</feature>
<organism evidence="9 11">
    <name type="scientific">Alteromonas australica</name>
    <dbReference type="NCBI Taxonomy" id="589873"/>
    <lineage>
        <taxon>Bacteria</taxon>
        <taxon>Pseudomonadati</taxon>
        <taxon>Pseudomonadota</taxon>
        <taxon>Gammaproteobacteria</taxon>
        <taxon>Alteromonadales</taxon>
        <taxon>Alteromonadaceae</taxon>
        <taxon>Alteromonas/Salinimonas group</taxon>
        <taxon>Alteromonas</taxon>
    </lineage>
</organism>
<sequence length="230" mass="24775">MALTTLSFDNPEALTSAFAEDLVSILKTGIRTRGRASLVVSGGRTPLALFKQLSETNLEWDKVDITLADERWVDEDHADSNTSLVKNNLIKNKASAARFVELKSEPSDANEGVNAAEAALASMSQPFDALILGMGEDGHTASLFPCSEQINDGLDMSSGRTCIAVQPTTAPHQRISLTLPALLNSRNIFLHLTGEKKKHVLLDALDNATEAQKPITAVVNRAPVTLMWAP</sequence>
<dbReference type="Proteomes" id="UP000263517">
    <property type="component" value="Unassembled WGS sequence"/>
</dbReference>
<gene>
    <name evidence="7 10" type="primary">pgl</name>
    <name evidence="10" type="ORF">DCW74_06065</name>
    <name evidence="9" type="ORF">EP13_11500</name>
</gene>
<comment type="function">
    <text evidence="2 7">Hydrolysis of 6-phosphogluconolactone to 6-phosphogluconate.</text>
</comment>
<dbReference type="GO" id="GO:0006098">
    <property type="term" value="P:pentose-phosphate shunt"/>
    <property type="evidence" value="ECO:0007669"/>
    <property type="project" value="UniProtKB-UniPathway"/>
</dbReference>
<evidence type="ECO:0000256" key="7">
    <source>
        <dbReference type="RuleBase" id="RU365095"/>
    </source>
</evidence>
<evidence type="ECO:0000313" key="12">
    <source>
        <dbReference type="Proteomes" id="UP000263517"/>
    </source>
</evidence>
<dbReference type="GO" id="GO:0005975">
    <property type="term" value="P:carbohydrate metabolic process"/>
    <property type="evidence" value="ECO:0007669"/>
    <property type="project" value="UniProtKB-UniRule"/>
</dbReference>
<keyword evidence="11" id="KW-1185">Reference proteome</keyword>
<dbReference type="GO" id="GO:0017057">
    <property type="term" value="F:6-phosphogluconolactonase activity"/>
    <property type="evidence" value="ECO:0007669"/>
    <property type="project" value="UniProtKB-UniRule"/>
</dbReference>
<evidence type="ECO:0000256" key="5">
    <source>
        <dbReference type="ARBA" id="ARBA00013198"/>
    </source>
</evidence>
<evidence type="ECO:0000313" key="9">
    <source>
        <dbReference type="EMBL" id="AIF99258.1"/>
    </source>
</evidence>
<dbReference type="Pfam" id="PF01182">
    <property type="entry name" value="Glucosamine_iso"/>
    <property type="match status" value="1"/>
</dbReference>
<dbReference type="UniPathway" id="UPA00115">
    <property type="reaction ID" value="UER00409"/>
</dbReference>
<evidence type="ECO:0000256" key="1">
    <source>
        <dbReference type="ARBA" id="ARBA00000832"/>
    </source>
</evidence>
<dbReference type="eggNOG" id="COG0363">
    <property type="taxonomic scope" value="Bacteria"/>
</dbReference>
<dbReference type="InterPro" id="IPR006148">
    <property type="entry name" value="Glc/Gal-6P_isomerase"/>
</dbReference>
<dbReference type="Gene3D" id="3.40.50.1360">
    <property type="match status" value="1"/>
</dbReference>
<keyword evidence="7" id="KW-0378">Hydrolase</keyword>
<evidence type="ECO:0000313" key="10">
    <source>
        <dbReference type="EMBL" id="HAW75288.1"/>
    </source>
</evidence>
<dbReference type="EMBL" id="DNAN01000205">
    <property type="protein sequence ID" value="HAW75288.1"/>
    <property type="molecule type" value="Genomic_DNA"/>
</dbReference>
<dbReference type="GeneID" id="78255526"/>
<evidence type="ECO:0000313" key="11">
    <source>
        <dbReference type="Proteomes" id="UP000056090"/>
    </source>
</evidence>
<reference evidence="9 11" key="1">
    <citation type="submission" date="2014-06" db="EMBL/GenBank/DDBJ databases">
        <title>Genomes of Alteromonas australica, a world apart.</title>
        <authorList>
            <person name="Gonzaga A."/>
            <person name="Lopez-Perez M."/>
            <person name="Rodriguez-Valera F."/>
        </authorList>
    </citation>
    <scope>NUCLEOTIDE SEQUENCE [LARGE SCALE GENOMIC DNA]</scope>
    <source>
        <strain evidence="9 11">H 17</strain>
    </source>
</reference>
<accession>A0A075P0C1</accession>
<dbReference type="EC" id="3.1.1.31" evidence="5 7"/>
<comment type="catalytic activity">
    <reaction evidence="1 7">
        <text>6-phospho-D-glucono-1,5-lactone + H2O = 6-phospho-D-gluconate + H(+)</text>
        <dbReference type="Rhea" id="RHEA:12556"/>
        <dbReference type="ChEBI" id="CHEBI:15377"/>
        <dbReference type="ChEBI" id="CHEBI:15378"/>
        <dbReference type="ChEBI" id="CHEBI:57955"/>
        <dbReference type="ChEBI" id="CHEBI:58759"/>
        <dbReference type="EC" id="3.1.1.31"/>
    </reaction>
</comment>
<comment type="similarity">
    <text evidence="4 7">Belongs to the glucosamine/galactosamine-6-phosphate isomerase family. 6-phosphogluconolactonase subfamily.</text>
</comment>
<name>A0A075P0C1_9ALTE</name>
<dbReference type="NCBIfam" id="TIGR01198">
    <property type="entry name" value="pgl"/>
    <property type="match status" value="1"/>
</dbReference>
<evidence type="ECO:0000259" key="8">
    <source>
        <dbReference type="Pfam" id="PF01182"/>
    </source>
</evidence>
<dbReference type="KEGG" id="aal:EP13_11500"/>
<proteinExistence type="inferred from homology"/>
<dbReference type="InterPro" id="IPR005900">
    <property type="entry name" value="6-phosphogluconolactonase_DevB"/>
</dbReference>